<evidence type="ECO:0000313" key="12">
    <source>
        <dbReference type="Proteomes" id="UP000321110"/>
    </source>
</evidence>
<comment type="caution">
    <text evidence="11">The sequence shown here is derived from an EMBL/GenBank/DDBJ whole genome shotgun (WGS) entry which is preliminary data.</text>
</comment>
<evidence type="ECO:0000256" key="6">
    <source>
        <dbReference type="ARBA" id="ARBA00029447"/>
    </source>
</evidence>
<gene>
    <name evidence="11" type="ORF">E6Q69_11580</name>
</gene>
<comment type="similarity">
    <text evidence="6">Belongs to the methyl-accepting chemotaxis (MCP) protein family.</text>
</comment>
<dbReference type="InterPro" id="IPR004089">
    <property type="entry name" value="MCPsignal_dom"/>
</dbReference>
<protein>
    <submittedName>
        <fullName evidence="11">Methyl-accepting chemotaxis protein</fullName>
    </submittedName>
</protein>
<evidence type="ECO:0000259" key="9">
    <source>
        <dbReference type="PROSITE" id="PS50111"/>
    </source>
</evidence>
<feature type="transmembrane region" description="Helical" evidence="8">
    <location>
        <begin position="182"/>
        <end position="204"/>
    </location>
</feature>
<reference evidence="11 12" key="1">
    <citation type="submission" date="2018-09" db="EMBL/GenBank/DDBJ databases">
        <title>Metagenome Assembled Genomes from an Advanced Water Purification Facility.</title>
        <authorList>
            <person name="Stamps B.W."/>
            <person name="Spear J.R."/>
        </authorList>
    </citation>
    <scope>NUCLEOTIDE SEQUENCE [LARGE SCALE GENOMIC DNA]</scope>
    <source>
        <strain evidence="11">Bin_52_1</strain>
    </source>
</reference>
<evidence type="ECO:0000256" key="8">
    <source>
        <dbReference type="SAM" id="Phobius"/>
    </source>
</evidence>
<dbReference type="InterPro" id="IPR003660">
    <property type="entry name" value="HAMP_dom"/>
</dbReference>
<dbReference type="SUPFAM" id="SSF58104">
    <property type="entry name" value="Methyl-accepting chemotaxis protein (MCP) signaling domain"/>
    <property type="match status" value="1"/>
</dbReference>
<accession>A0A5C7W4I1</accession>
<evidence type="ECO:0000256" key="7">
    <source>
        <dbReference type="PROSITE-ProRule" id="PRU00284"/>
    </source>
</evidence>
<dbReference type="SMART" id="SM00283">
    <property type="entry name" value="MA"/>
    <property type="match status" value="1"/>
</dbReference>
<dbReference type="AlphaFoldDB" id="A0A5C7W4I1"/>
<dbReference type="Pfam" id="PF00672">
    <property type="entry name" value="HAMP"/>
    <property type="match status" value="1"/>
</dbReference>
<keyword evidence="5 7" id="KW-0807">Transducer</keyword>
<proteinExistence type="inferred from homology"/>
<dbReference type="PROSITE" id="PS50111">
    <property type="entry name" value="CHEMOTAXIS_TRANSDUC_2"/>
    <property type="match status" value="1"/>
</dbReference>
<dbReference type="CDD" id="cd06225">
    <property type="entry name" value="HAMP"/>
    <property type="match status" value="1"/>
</dbReference>
<dbReference type="SMART" id="SM00304">
    <property type="entry name" value="HAMP"/>
    <property type="match status" value="1"/>
</dbReference>
<evidence type="ECO:0000313" key="11">
    <source>
        <dbReference type="EMBL" id="TXI31314.1"/>
    </source>
</evidence>
<sequence length="536" mass="57876">MKITFGIRIKIALAFAAGFFVIATSAALALFNGQKIQETTVLMAENRLPGLVATAALNTLLEERQTLLYELYATNDAKLFAQHLLPNDQAIHVHLNVLQAQPELSATLSKWTSAWPALLELQKKSVATLTAGSIDWDLARDQLSAYRKDAKVLQTGLNESVAQSSRSTLEMAANSSSLTRQLMWSSGVAAGLSLVVFVLALIFLERSVSSPLRLISERIQDIANKRDLTAQLASNSHDEVGAIAFSVNQLLSTFRHSANTFDATAHDLSRVSQELAERVARARASATHQLQDVGAIHQVIAEVTDQVTSISNDAAEASNAAEHSQRCSLAGQQTVQTSRDVIVALSAEVLNSVSLVEQLDEDAQQVGTVLQRIRSIAQETNMLALNAAIEAARAGEAGRGFAVVADEVRKLANTADQSTNEIDVLLAHLTSVTQETVSVMRKCREGAGTSVQRADEAQTKLSEILNAMQDIRSINQRIDGATRQHQSAMLDIRGKASNIGDTAQEIDQLAQLLSDSASQLEQRATTLNAQLAELHY</sequence>
<evidence type="ECO:0000256" key="5">
    <source>
        <dbReference type="ARBA" id="ARBA00023224"/>
    </source>
</evidence>
<dbReference type="Gene3D" id="1.10.287.950">
    <property type="entry name" value="Methyl-accepting chemotaxis protein"/>
    <property type="match status" value="1"/>
</dbReference>
<evidence type="ECO:0000256" key="3">
    <source>
        <dbReference type="ARBA" id="ARBA00022989"/>
    </source>
</evidence>
<evidence type="ECO:0000256" key="4">
    <source>
        <dbReference type="ARBA" id="ARBA00023136"/>
    </source>
</evidence>
<evidence type="ECO:0000256" key="1">
    <source>
        <dbReference type="ARBA" id="ARBA00004141"/>
    </source>
</evidence>
<keyword evidence="3 8" id="KW-1133">Transmembrane helix</keyword>
<keyword evidence="2 8" id="KW-0812">Transmembrane</keyword>
<dbReference type="EMBL" id="SSFO01000192">
    <property type="protein sequence ID" value="TXI31314.1"/>
    <property type="molecule type" value="Genomic_DNA"/>
</dbReference>
<evidence type="ECO:0000259" key="10">
    <source>
        <dbReference type="PROSITE" id="PS50885"/>
    </source>
</evidence>
<dbReference type="GO" id="GO:0007165">
    <property type="term" value="P:signal transduction"/>
    <property type="evidence" value="ECO:0007669"/>
    <property type="project" value="UniProtKB-KW"/>
</dbReference>
<dbReference type="PANTHER" id="PTHR32089">
    <property type="entry name" value="METHYL-ACCEPTING CHEMOTAXIS PROTEIN MCPB"/>
    <property type="match status" value="1"/>
</dbReference>
<keyword evidence="4 8" id="KW-0472">Membrane</keyword>
<dbReference type="Proteomes" id="UP000321110">
    <property type="component" value="Unassembled WGS sequence"/>
</dbReference>
<dbReference type="GO" id="GO:0016020">
    <property type="term" value="C:membrane"/>
    <property type="evidence" value="ECO:0007669"/>
    <property type="project" value="UniProtKB-SubCell"/>
</dbReference>
<organism evidence="11 12">
    <name type="scientific">Aquipseudomonas alcaligenes</name>
    <name type="common">Pseudomonas alcaligenes</name>
    <dbReference type="NCBI Taxonomy" id="43263"/>
    <lineage>
        <taxon>Bacteria</taxon>
        <taxon>Pseudomonadati</taxon>
        <taxon>Pseudomonadota</taxon>
        <taxon>Gammaproteobacteria</taxon>
        <taxon>Pseudomonadales</taxon>
        <taxon>Pseudomonadaceae</taxon>
        <taxon>Aquipseudomonas</taxon>
    </lineage>
</organism>
<name>A0A5C7W4I1_AQUAC</name>
<dbReference type="PANTHER" id="PTHR32089:SF119">
    <property type="entry name" value="METHYL-ACCEPTING CHEMOTAXIS PROTEIN CTPL"/>
    <property type="match status" value="1"/>
</dbReference>
<evidence type="ECO:0000256" key="2">
    <source>
        <dbReference type="ARBA" id="ARBA00022692"/>
    </source>
</evidence>
<dbReference type="PROSITE" id="PS50885">
    <property type="entry name" value="HAMP"/>
    <property type="match status" value="1"/>
</dbReference>
<feature type="domain" description="HAMP" evidence="10">
    <location>
        <begin position="206"/>
        <end position="259"/>
    </location>
</feature>
<dbReference type="Pfam" id="PF00015">
    <property type="entry name" value="MCPsignal"/>
    <property type="match status" value="1"/>
</dbReference>
<comment type="subcellular location">
    <subcellularLocation>
        <location evidence="1">Membrane</location>
        <topology evidence="1">Multi-pass membrane protein</topology>
    </subcellularLocation>
</comment>
<dbReference type="GO" id="GO:0006935">
    <property type="term" value="P:chemotaxis"/>
    <property type="evidence" value="ECO:0007669"/>
    <property type="project" value="UniProtKB-ARBA"/>
</dbReference>
<feature type="domain" description="Methyl-accepting transducer" evidence="9">
    <location>
        <begin position="264"/>
        <end position="500"/>
    </location>
</feature>